<evidence type="ECO:0000313" key="3">
    <source>
        <dbReference type="Proteomes" id="UP000515806"/>
    </source>
</evidence>
<dbReference type="InterPro" id="IPR025343">
    <property type="entry name" value="DUF4099"/>
</dbReference>
<evidence type="ECO:0000313" key="2">
    <source>
        <dbReference type="EMBL" id="QNN43003.1"/>
    </source>
</evidence>
<reference evidence="2 3" key="1">
    <citation type="submission" date="2020-08" db="EMBL/GenBank/DDBJ databases">
        <title>Genome sequence of Pedobacter roseus KACC 11594T.</title>
        <authorList>
            <person name="Hyun D.-W."/>
            <person name="Bae J.-W."/>
        </authorList>
    </citation>
    <scope>NUCLEOTIDE SEQUENCE [LARGE SCALE GENOMIC DNA]</scope>
    <source>
        <strain evidence="2 3">KACC 11594</strain>
    </source>
</reference>
<accession>A0A7G9QI28</accession>
<dbReference type="Proteomes" id="UP000515806">
    <property type="component" value="Chromosome"/>
</dbReference>
<dbReference type="RefSeq" id="WP_187593523.1">
    <property type="nucleotide sequence ID" value="NZ_CP060723.1"/>
</dbReference>
<dbReference type="KEGG" id="proe:H9L23_02535"/>
<dbReference type="AlphaFoldDB" id="A0A7G9QI28"/>
<proteinExistence type="predicted"/>
<protein>
    <submittedName>
        <fullName evidence="2">DUF4099 domain-containing protein</fullName>
    </submittedName>
</protein>
<dbReference type="EMBL" id="CP060723">
    <property type="protein sequence ID" value="QNN43003.1"/>
    <property type="molecule type" value="Genomic_DNA"/>
</dbReference>
<organism evidence="2 3">
    <name type="scientific">Pedobacter roseus</name>
    <dbReference type="NCBI Taxonomy" id="336820"/>
    <lineage>
        <taxon>Bacteria</taxon>
        <taxon>Pseudomonadati</taxon>
        <taxon>Bacteroidota</taxon>
        <taxon>Sphingobacteriia</taxon>
        <taxon>Sphingobacteriales</taxon>
        <taxon>Sphingobacteriaceae</taxon>
        <taxon>Pedobacter</taxon>
    </lineage>
</organism>
<gene>
    <name evidence="2" type="ORF">H9L23_02535</name>
</gene>
<feature type="domain" description="DUF4099" evidence="1">
    <location>
        <begin position="5"/>
        <end position="84"/>
    </location>
</feature>
<name>A0A7G9QI28_9SPHI</name>
<dbReference type="Pfam" id="PF13351">
    <property type="entry name" value="DUF4099"/>
    <property type="match status" value="1"/>
</dbReference>
<evidence type="ECO:0000259" key="1">
    <source>
        <dbReference type="Pfam" id="PF13351"/>
    </source>
</evidence>
<keyword evidence="3" id="KW-1185">Reference proteome</keyword>
<sequence length="260" mass="29610">MKNLFDQHELPLKELEGLGIYHKDQLLLDPHNIRALLAGRRTELLSLEGLRAENFSIDRLDAKLSLVRSPAGEVQVLIHPIYKQYRPHPLLTQEQMSNLIEGRDAYISKRIQKEEGKSSMLNIEYDRETKEFISYEVSHVQVPDLINGMFLSQEEKSAYQRGEQVKLADGTQVQHRASEPLGILSDRKALILSVLLDGGISYLLLRGINSLKDNARQVDYATPSFNSAYQQMEGQKYSAQKMVEMGQFPAVSNRERGLSR</sequence>